<dbReference type="HOGENOM" id="CLU_009942_3_1_2"/>
<dbReference type="Pfam" id="PF07969">
    <property type="entry name" value="Amidohydro_3"/>
    <property type="match status" value="1"/>
</dbReference>
<evidence type="ECO:0000259" key="1">
    <source>
        <dbReference type="Pfam" id="PF07969"/>
    </source>
</evidence>
<dbReference type="InterPro" id="IPR032466">
    <property type="entry name" value="Metal_Hydrolase"/>
</dbReference>
<evidence type="ECO:0000313" key="3">
    <source>
        <dbReference type="Proteomes" id="UP000001901"/>
    </source>
</evidence>
<dbReference type="Gene3D" id="3.10.310.70">
    <property type="match status" value="1"/>
</dbReference>
<dbReference type="OrthoDB" id="8791at2157"/>
<dbReference type="PANTHER" id="PTHR22642">
    <property type="entry name" value="IMIDAZOLONEPROPIONASE"/>
    <property type="match status" value="1"/>
</dbReference>
<dbReference type="GO" id="GO:0016810">
    <property type="term" value="F:hydrolase activity, acting on carbon-nitrogen (but not peptide) bonds"/>
    <property type="evidence" value="ECO:0007669"/>
    <property type="project" value="InterPro"/>
</dbReference>
<keyword evidence="3" id="KW-1185">Reference proteome</keyword>
<dbReference type="InterPro" id="IPR018228">
    <property type="entry name" value="DNase_TatD-rel_CS"/>
</dbReference>
<dbReference type="SUPFAM" id="SSF51338">
    <property type="entry name" value="Composite domain of metallo-dependent hydrolases"/>
    <property type="match status" value="1"/>
</dbReference>
<dbReference type="Gene3D" id="2.30.40.10">
    <property type="entry name" value="Urease, subunit C, domain 1"/>
    <property type="match status" value="1"/>
</dbReference>
<dbReference type="SUPFAM" id="SSF51556">
    <property type="entry name" value="Metallo-dependent hydrolases"/>
    <property type="match status" value="1"/>
</dbReference>
<evidence type="ECO:0000313" key="2">
    <source>
        <dbReference type="EMBL" id="ADB58234.1"/>
    </source>
</evidence>
<dbReference type="RefSeq" id="WP_012940570.1">
    <property type="nucleotide sequence ID" value="NC_013741.1"/>
</dbReference>
<dbReference type="Gene3D" id="3.20.20.140">
    <property type="entry name" value="Metal-dependent hydrolases"/>
    <property type="match status" value="1"/>
</dbReference>
<dbReference type="eggNOG" id="arCOG00691">
    <property type="taxonomic scope" value="Archaea"/>
</dbReference>
<accession>D2RDP0</accession>
<organism evidence="2 3">
    <name type="scientific">Archaeoglobus profundus (strain DSM 5631 / JCM 9629 / NBRC 100127 / Av18)</name>
    <dbReference type="NCBI Taxonomy" id="572546"/>
    <lineage>
        <taxon>Archaea</taxon>
        <taxon>Methanobacteriati</taxon>
        <taxon>Methanobacteriota</taxon>
        <taxon>Archaeoglobi</taxon>
        <taxon>Archaeoglobales</taxon>
        <taxon>Archaeoglobaceae</taxon>
        <taxon>Archaeoglobus</taxon>
    </lineage>
</organism>
<dbReference type="InterPro" id="IPR013108">
    <property type="entry name" value="Amidohydro_3"/>
</dbReference>
<dbReference type="STRING" id="572546.Arcpr_1182"/>
<sequence>MTKNVAFVNGKIYKSFKPKEVISAIVVVNGRVVYAGSDERALKIAESLDAEVVDLKGRVVLPGFIDSHIHLDELGIYLNSLDLRGVRSIDELRRRLKEHAEKTESEWIVGYGWDQELLKRYPTRWDLDEVVDDRPVLLSRFCLHAGVLNTKAMEICNLLDSESPYVMRNERGAIGVVVEDAYTTAVNKFRESLKPEDYEKFIESAMRHVLSHGVTAVGFVICSGKSFKALERLRAKRKLKLRVFVYFKDPEITEFGVSRGFGEEFLKINGVKIIADGSLGARTAWLSERYEDEDTCGFPIISKDKLEKIAKNVHEANLQLAIHGIGDRTIDMILDVYQEHNAKIARHRIEHASVLRDDQVERIAKLGIVVSAQPHFIMSDWWVVRRVGRKRAKWVYRLKSLIEKGIVVGFGTDAPVEPVNPWETIYSAVTRGKCEGLELYKLTKNESLTVEDALYCYTYGSAYLLFEEQNLGTLEVSKFADFVVVDRDPFEVNERDLINIRVLETYIGGNRVYP</sequence>
<dbReference type="AlphaFoldDB" id="D2RDP0"/>
<gene>
    <name evidence="2" type="ordered locus">Arcpr_1182</name>
</gene>
<dbReference type="PANTHER" id="PTHR22642:SF2">
    <property type="entry name" value="PROTEIN LONG AFTER FAR-RED 3"/>
    <property type="match status" value="1"/>
</dbReference>
<protein>
    <submittedName>
        <fullName evidence="2">Amidohydrolase 3</fullName>
    </submittedName>
</protein>
<dbReference type="PaxDb" id="572546-Arcpr_1182"/>
<feature type="domain" description="Amidohydrolase 3" evidence="1">
    <location>
        <begin position="51"/>
        <end position="513"/>
    </location>
</feature>
<dbReference type="InterPro" id="IPR033932">
    <property type="entry name" value="YtcJ-like"/>
</dbReference>
<dbReference type="PROSITE" id="PS01137">
    <property type="entry name" value="TATD_1"/>
    <property type="match status" value="1"/>
</dbReference>
<proteinExistence type="predicted"/>
<dbReference type="Proteomes" id="UP000001901">
    <property type="component" value="Chromosome"/>
</dbReference>
<dbReference type="GeneID" id="8739864"/>
<dbReference type="InterPro" id="IPR011059">
    <property type="entry name" value="Metal-dep_hydrolase_composite"/>
</dbReference>
<dbReference type="CDD" id="cd01300">
    <property type="entry name" value="YtcJ_like"/>
    <property type="match status" value="1"/>
</dbReference>
<reference evidence="2 3" key="1">
    <citation type="journal article" date="2010" name="Stand. Genomic Sci.">
        <title>Complete genome sequence of Archaeoglobus profundus type strain (AV18).</title>
        <authorList>
            <person name="von Jan M."/>
            <person name="Lapidus A."/>
            <person name="Del Rio T.G."/>
            <person name="Copeland A."/>
            <person name="Tice H."/>
            <person name="Cheng J.F."/>
            <person name="Lucas S."/>
            <person name="Chen F."/>
            <person name="Nolan M."/>
            <person name="Goodwin L."/>
            <person name="Han C."/>
            <person name="Pitluck S."/>
            <person name="Liolios K."/>
            <person name="Ivanova N."/>
            <person name="Mavromatis K."/>
            <person name="Ovchinnikova G."/>
            <person name="Chertkov O."/>
            <person name="Pati A."/>
            <person name="Chen A."/>
            <person name="Palaniappan K."/>
            <person name="Land M."/>
            <person name="Hauser L."/>
            <person name="Chang Y.J."/>
            <person name="Jeffries C.D."/>
            <person name="Saunders E."/>
            <person name="Brettin T."/>
            <person name="Detter J.C."/>
            <person name="Chain P."/>
            <person name="Eichinger K."/>
            <person name="Huber H."/>
            <person name="Spring S."/>
            <person name="Rohde M."/>
            <person name="Goker M."/>
            <person name="Wirth R."/>
            <person name="Woyke T."/>
            <person name="Bristow J."/>
            <person name="Eisen J.A."/>
            <person name="Markowitz V."/>
            <person name="Hugenholtz P."/>
            <person name="Kyrpides N.C."/>
            <person name="Klenk H.P."/>
        </authorList>
    </citation>
    <scope>NUCLEOTIDE SEQUENCE [LARGE SCALE GENOMIC DNA]</scope>
    <source>
        <strain evidence="3">DSM 5631 / JCM 9629 / NBRC 100127 / Av18</strain>
    </source>
</reference>
<dbReference type="KEGG" id="apo:Arcpr_1182"/>
<dbReference type="EMBL" id="CP001857">
    <property type="protein sequence ID" value="ADB58234.1"/>
    <property type="molecule type" value="Genomic_DNA"/>
</dbReference>
<name>D2RDP0_ARCPA</name>